<protein>
    <submittedName>
        <fullName evidence="1">Uncharacterized protein</fullName>
    </submittedName>
</protein>
<dbReference type="Proteomes" id="UP000178168">
    <property type="component" value="Unassembled WGS sequence"/>
</dbReference>
<accession>A0A1G2SN89</accession>
<dbReference type="EMBL" id="MHUZ01000005">
    <property type="protein sequence ID" value="OHA86272.1"/>
    <property type="molecule type" value="Genomic_DNA"/>
</dbReference>
<sequence>MTLVLAANLSDRIYVSCDSRLSRRQKDNSSEVITDDLLKVFPLNNESTILVGCVGNLQLIQFLISELNKSEFKDIRSLRKGIEDRVRLLLDKYMTKRKEVTYDQIVGSLIFAGSSSSQKRILEAEKLKEHVKYCQNLDQAYLKSTYTTKIEKMPPQEIMALANDLNQRQAGLKHIILEGLMQTAAKHNGKVETFEINLPDQHLFVVDINGTKQVPNEVVLVHDVDWGHYIARGGGHNEAMLPRDFFCNLDFKQGAGDIWRDVMPFVEYTYSNYSDVIEGTIVTAAIFKGNILVPVGSLFRIKQNSLRETVRETVADTRINEKQELEHRKNGEWRKLIRVSDYLSAGNNYM</sequence>
<evidence type="ECO:0000313" key="2">
    <source>
        <dbReference type="Proteomes" id="UP000178168"/>
    </source>
</evidence>
<proteinExistence type="predicted"/>
<reference evidence="1 2" key="1">
    <citation type="journal article" date="2016" name="Nat. Commun.">
        <title>Thousands of microbial genomes shed light on interconnected biogeochemical processes in an aquifer system.</title>
        <authorList>
            <person name="Anantharaman K."/>
            <person name="Brown C.T."/>
            <person name="Hug L.A."/>
            <person name="Sharon I."/>
            <person name="Castelle C.J."/>
            <person name="Probst A.J."/>
            <person name="Thomas B.C."/>
            <person name="Singh A."/>
            <person name="Wilkins M.J."/>
            <person name="Karaoz U."/>
            <person name="Brodie E.L."/>
            <person name="Williams K.H."/>
            <person name="Hubbard S.S."/>
            <person name="Banfield J.F."/>
        </authorList>
    </citation>
    <scope>NUCLEOTIDE SEQUENCE [LARGE SCALE GENOMIC DNA]</scope>
</reference>
<organism evidence="1 2">
    <name type="scientific">Candidatus Yonathbacteria bacterium RIFOXYD1_FULL_52_36</name>
    <dbReference type="NCBI Taxonomy" id="1802730"/>
    <lineage>
        <taxon>Bacteria</taxon>
        <taxon>Candidatus Yonathiibacteriota</taxon>
    </lineage>
</organism>
<evidence type="ECO:0000313" key="1">
    <source>
        <dbReference type="EMBL" id="OHA86272.1"/>
    </source>
</evidence>
<gene>
    <name evidence="1" type="ORF">A2591_01775</name>
</gene>
<comment type="caution">
    <text evidence="1">The sequence shown here is derived from an EMBL/GenBank/DDBJ whole genome shotgun (WGS) entry which is preliminary data.</text>
</comment>
<name>A0A1G2SN89_9BACT</name>
<dbReference type="AlphaFoldDB" id="A0A1G2SN89"/>